<dbReference type="EMBL" id="JARXVC010000009">
    <property type="protein sequence ID" value="MDH6282219.1"/>
    <property type="molecule type" value="Genomic_DNA"/>
</dbReference>
<keyword evidence="2" id="KW-0732">Signal</keyword>
<feature type="domain" description="BIG2" evidence="3">
    <location>
        <begin position="283"/>
        <end position="363"/>
    </location>
</feature>
<evidence type="ECO:0000256" key="1">
    <source>
        <dbReference type="SAM" id="MobiDB-lite"/>
    </source>
</evidence>
<accession>A0ABT6MFP9</accession>
<dbReference type="SMART" id="SM00635">
    <property type="entry name" value="BID_2"/>
    <property type="match status" value="3"/>
</dbReference>
<dbReference type="Gene3D" id="2.60.40.10">
    <property type="entry name" value="Immunoglobulins"/>
    <property type="match status" value="7"/>
</dbReference>
<feature type="domain" description="BIG2" evidence="3">
    <location>
        <begin position="666"/>
        <end position="748"/>
    </location>
</feature>
<proteinExistence type="predicted"/>
<feature type="region of interest" description="Disordered" evidence="1">
    <location>
        <begin position="147"/>
        <end position="188"/>
    </location>
</feature>
<feature type="domain" description="BIG2" evidence="3">
    <location>
        <begin position="569"/>
        <end position="651"/>
    </location>
</feature>
<feature type="compositionally biased region" description="Polar residues" evidence="1">
    <location>
        <begin position="156"/>
        <end position="172"/>
    </location>
</feature>
<evidence type="ECO:0000313" key="4">
    <source>
        <dbReference type="EMBL" id="MDH6282219.1"/>
    </source>
</evidence>
<feature type="signal peptide" evidence="2">
    <location>
        <begin position="1"/>
        <end position="33"/>
    </location>
</feature>
<dbReference type="Pfam" id="PF16640">
    <property type="entry name" value="Big_3_5"/>
    <property type="match status" value="7"/>
</dbReference>
<dbReference type="InterPro" id="IPR003343">
    <property type="entry name" value="Big_2"/>
</dbReference>
<evidence type="ECO:0000259" key="3">
    <source>
        <dbReference type="SMART" id="SM00635"/>
    </source>
</evidence>
<dbReference type="RefSeq" id="WP_280761532.1">
    <property type="nucleotide sequence ID" value="NZ_JARXVC010000009.1"/>
</dbReference>
<keyword evidence="5" id="KW-1185">Reference proteome</keyword>
<gene>
    <name evidence="4" type="ORF">M2280_003447</name>
</gene>
<dbReference type="Proteomes" id="UP001160334">
    <property type="component" value="Unassembled WGS sequence"/>
</dbReference>
<evidence type="ECO:0000313" key="5">
    <source>
        <dbReference type="Proteomes" id="UP001160334"/>
    </source>
</evidence>
<sequence length="992" mass="96671">MQNPLLRRCAAPIAGAALVAGTFLVVAPATASAADAPVTTVTNFKTTCKANNSTKQVVKTTDSSVTVTAPTQVAPGETFTYRIQSGPSSYPNSDSGATTTNISRLKFDFMIPDNTTFVSASVVGSGINLDNVAPSVIRVDDSGNASGTGQILRLSGDNQVIGNGPSSSTNSEGGIRAPKLKKNLDGTTNSSGDSWFQLPAVDVTVVAGAAGTPIQPKIRTAGAAGNFNAFENFNTTLPKASVIIIGTQWADTRCSPRDTETGALNAGAGPLATVNVAAAQVSTTTNLTVPPTAETGAQVTLTANVAPGGATGSVQFQDNGNNIGSPVAVSGGAASLNHTFASAGSHSITAVFTATGNFTGSTSAAQTVTVSDPTPVDVTTTLGLTVPQNAETGAAVNLTAAVTPSNAAGTVQFKDNGNNIGTPVTVAAGAATLSHTFANAGAHAITADFVGAPGFAGSTAGAQTVTVTDPVVPDTQTTTTVTAPATAETGGQVTLSATVAPVPSGGSVQFKVAGNAVGSPVNVDNAGHASMPYTFNAAGSYAVTAEYSGTTGFTASTASATNVTASDPAPQDVATTLALQVPATAETGASVNLTATVTPSNAAGTVQFKSNGANIGSPVTVSGGTAVLSHAFGAAGAQAITADFTGATGFLNSAASSQTVTVSDPAPQDVATTLGLQVPATAETGASVNLTATVTPSNAAGTVQFKSNGANIGSPVTVSGGTAVLSHAFGAAGAQAITADFTGATGFLNSAASSQTVTVSDPTPVDAATTTILSVPGNAKTGEAQDLVATVFDNGTQEVIPSAGTVQFFDGGAAIGSAQVTNGVAKLSHTFTTAGTHTITANFSGATGFTTSAAEAKQVVVTVPTPVDVETATVVTVPGNATVGTQVQLSAQVTGAGNATVTGTVQFFDGQTPIGDAVQVVNGAATLNHTFTTSGAHSIHAVFSGGQGIAGSTSGAQTVQVSGGSSPSGSLGNLGSLTAILGDLLGGLKFGS</sequence>
<comment type="caution">
    <text evidence="4">The sequence shown here is derived from an EMBL/GenBank/DDBJ whole genome shotgun (WGS) entry which is preliminary data.</text>
</comment>
<evidence type="ECO:0000256" key="2">
    <source>
        <dbReference type="SAM" id="SignalP"/>
    </source>
</evidence>
<protein>
    <recommendedName>
        <fullName evidence="3">BIG2 domain-containing protein</fullName>
    </recommendedName>
</protein>
<dbReference type="InterPro" id="IPR013783">
    <property type="entry name" value="Ig-like_fold"/>
</dbReference>
<name>A0ABT6MFP9_9NOCA</name>
<organism evidence="4 5">
    <name type="scientific">Prescottella agglutinans</name>
    <dbReference type="NCBI Taxonomy" id="1644129"/>
    <lineage>
        <taxon>Bacteria</taxon>
        <taxon>Bacillati</taxon>
        <taxon>Actinomycetota</taxon>
        <taxon>Actinomycetes</taxon>
        <taxon>Mycobacteriales</taxon>
        <taxon>Nocardiaceae</taxon>
        <taxon>Prescottella</taxon>
    </lineage>
</organism>
<dbReference type="InterPro" id="IPR032109">
    <property type="entry name" value="Big_3_5"/>
</dbReference>
<reference evidence="4 5" key="1">
    <citation type="submission" date="2023-04" db="EMBL/GenBank/DDBJ databases">
        <title>Forest soil microbial communities from Buena Vista Peninsula, Colon Province, Panama.</title>
        <authorList>
            <person name="Bouskill N."/>
        </authorList>
    </citation>
    <scope>NUCLEOTIDE SEQUENCE [LARGE SCALE GENOMIC DNA]</scope>
    <source>
        <strain evidence="4 5">CFH S0262</strain>
    </source>
</reference>
<feature type="chain" id="PRO_5045840923" description="BIG2 domain-containing protein" evidence="2">
    <location>
        <begin position="34"/>
        <end position="992"/>
    </location>
</feature>